<dbReference type="Gene3D" id="1.10.10.10">
    <property type="entry name" value="Winged helix-like DNA-binding domain superfamily/Winged helix DNA-binding domain"/>
    <property type="match status" value="1"/>
</dbReference>
<gene>
    <name evidence="3" type="ORF">AVDCRST_MAG19-3838</name>
</gene>
<evidence type="ECO:0000259" key="1">
    <source>
        <dbReference type="Pfam" id="PF08281"/>
    </source>
</evidence>
<sequence length="225" mass="24303">SARVRREAYVGPWLPEPLVDAADPEPGPGDRVALAESLSTAFLVLLETLSPKERAAFLLHDVFAYGYAEVAEIVGESEAYCRQLARRARARLAERRPRFPASPAERERLTERFLRACLEGDMAALLATLAEDVTVWSDGGGKVLAARKPVVGREKVARFLLGLMKLAPPDTTFRSAPVNGRPGLVVVVAGRSVEVLSFEVDGGAIRGIYAVVNPDKLRAVPAFVG</sequence>
<proteinExistence type="predicted"/>
<dbReference type="PANTHER" id="PTHR30173:SF36">
    <property type="entry name" value="ECF RNA POLYMERASE SIGMA FACTOR SIGJ"/>
    <property type="match status" value="1"/>
</dbReference>
<dbReference type="InterPro" id="IPR013249">
    <property type="entry name" value="RNA_pol_sigma70_r4_t2"/>
</dbReference>
<dbReference type="AlphaFoldDB" id="A0A6J4VMM3"/>
<dbReference type="Pfam" id="PF12680">
    <property type="entry name" value="SnoaL_2"/>
    <property type="match status" value="1"/>
</dbReference>
<organism evidence="3">
    <name type="scientific">uncultured Thermomicrobiales bacterium</name>
    <dbReference type="NCBI Taxonomy" id="1645740"/>
    <lineage>
        <taxon>Bacteria</taxon>
        <taxon>Pseudomonadati</taxon>
        <taxon>Thermomicrobiota</taxon>
        <taxon>Thermomicrobia</taxon>
        <taxon>Thermomicrobiales</taxon>
        <taxon>environmental samples</taxon>
    </lineage>
</organism>
<feature type="domain" description="SnoaL-like" evidence="2">
    <location>
        <begin position="111"/>
        <end position="187"/>
    </location>
</feature>
<dbReference type="InterPro" id="IPR036388">
    <property type="entry name" value="WH-like_DNA-bd_sf"/>
</dbReference>
<dbReference type="InterPro" id="IPR013324">
    <property type="entry name" value="RNA_pol_sigma_r3/r4-like"/>
</dbReference>
<dbReference type="Pfam" id="PF08281">
    <property type="entry name" value="Sigma70_r4_2"/>
    <property type="match status" value="1"/>
</dbReference>
<feature type="non-terminal residue" evidence="3">
    <location>
        <position position="1"/>
    </location>
</feature>
<dbReference type="EMBL" id="CADCWL010000212">
    <property type="protein sequence ID" value="CAA9580081.1"/>
    <property type="molecule type" value="Genomic_DNA"/>
</dbReference>
<dbReference type="InterPro" id="IPR052704">
    <property type="entry name" value="ECF_Sigma-70_Domain"/>
</dbReference>
<dbReference type="GO" id="GO:0006352">
    <property type="term" value="P:DNA-templated transcription initiation"/>
    <property type="evidence" value="ECO:0007669"/>
    <property type="project" value="InterPro"/>
</dbReference>
<evidence type="ECO:0000259" key="2">
    <source>
        <dbReference type="Pfam" id="PF12680"/>
    </source>
</evidence>
<dbReference type="SUPFAM" id="SSF88659">
    <property type="entry name" value="Sigma3 and sigma4 domains of RNA polymerase sigma factors"/>
    <property type="match status" value="1"/>
</dbReference>
<accession>A0A6J4VMM3</accession>
<feature type="domain" description="RNA polymerase sigma factor 70 region 4 type 2" evidence="1">
    <location>
        <begin position="41"/>
        <end position="92"/>
    </location>
</feature>
<dbReference type="GO" id="GO:0016987">
    <property type="term" value="F:sigma factor activity"/>
    <property type="evidence" value="ECO:0007669"/>
    <property type="project" value="InterPro"/>
</dbReference>
<dbReference type="PANTHER" id="PTHR30173">
    <property type="entry name" value="SIGMA 19 FACTOR"/>
    <property type="match status" value="1"/>
</dbReference>
<dbReference type="SUPFAM" id="SSF54427">
    <property type="entry name" value="NTF2-like"/>
    <property type="match status" value="1"/>
</dbReference>
<dbReference type="GO" id="GO:0003677">
    <property type="term" value="F:DNA binding"/>
    <property type="evidence" value="ECO:0007669"/>
    <property type="project" value="InterPro"/>
</dbReference>
<dbReference type="InterPro" id="IPR032710">
    <property type="entry name" value="NTF2-like_dom_sf"/>
</dbReference>
<dbReference type="Gene3D" id="3.10.450.50">
    <property type="match status" value="1"/>
</dbReference>
<evidence type="ECO:0000313" key="3">
    <source>
        <dbReference type="EMBL" id="CAA9580081.1"/>
    </source>
</evidence>
<name>A0A6J4VMM3_9BACT</name>
<dbReference type="InterPro" id="IPR037401">
    <property type="entry name" value="SnoaL-like"/>
</dbReference>
<reference evidence="3" key="1">
    <citation type="submission" date="2020-02" db="EMBL/GenBank/DDBJ databases">
        <authorList>
            <person name="Meier V. D."/>
        </authorList>
    </citation>
    <scope>NUCLEOTIDE SEQUENCE</scope>
    <source>
        <strain evidence="3">AVDCRST_MAG19</strain>
    </source>
</reference>
<protein>
    <submittedName>
        <fullName evidence="3">RNA polymerase sigma-70 factor</fullName>
    </submittedName>
</protein>